<dbReference type="GO" id="GO:0008270">
    <property type="term" value="F:zinc ion binding"/>
    <property type="evidence" value="ECO:0007669"/>
    <property type="project" value="UniProtKB-KW"/>
</dbReference>
<dbReference type="EMBL" id="SEYY01001108">
    <property type="protein sequence ID" value="KAB7505790.1"/>
    <property type="molecule type" value="Genomic_DNA"/>
</dbReference>
<evidence type="ECO:0000256" key="7">
    <source>
        <dbReference type="ARBA" id="ARBA00023242"/>
    </source>
</evidence>
<evidence type="ECO:0000256" key="3">
    <source>
        <dbReference type="ARBA" id="ARBA00022771"/>
    </source>
</evidence>
<dbReference type="InterPro" id="IPR039355">
    <property type="entry name" value="Transcription_factor_GATA"/>
</dbReference>
<dbReference type="SMART" id="SM00401">
    <property type="entry name" value="ZnF_GATA"/>
    <property type="match status" value="1"/>
</dbReference>
<dbReference type="Gene3D" id="3.30.50.10">
    <property type="entry name" value="Erythroid Transcription Factor GATA-1, subunit A"/>
    <property type="match status" value="1"/>
</dbReference>
<keyword evidence="2" id="KW-0479">Metal-binding</keyword>
<dbReference type="PANTHER" id="PTHR10071:SF281">
    <property type="entry name" value="BOX A-BINDING FACTOR-RELATED"/>
    <property type="match status" value="1"/>
</dbReference>
<sequence length="317" mass="34228">MHGSLFQYKSWKIASEGGGGVIIRDVTLAAHTPVKQEEEQEEQELKNAYASAQPPAGYSSLHASSQPSTFTHVQSHQQPVGHIIPTPKEESVVVYGEGGHSIQQVHGHLTDSLSSDPPADLVGSGSAVVHSAGLHPAGGLHSVTNEGVTYTTLETATCLNSISALPYPEETYYPYGYKTEIYGKEEPRRTVLPPYDYPQTSHSYIGASSPAHVASPHNSYMQKIEPPPPPSSIWGVPCSNDYAQYAASTNSQQGQRRAGMTCTNCRTTNTTLWRRNNSGEPVCNACGLYFKLHGVSVQKVVLKAMCANVCVRVLMCV</sequence>
<organism evidence="11 12">
    <name type="scientific">Armadillidium nasatum</name>
    <dbReference type="NCBI Taxonomy" id="96803"/>
    <lineage>
        <taxon>Eukaryota</taxon>
        <taxon>Metazoa</taxon>
        <taxon>Ecdysozoa</taxon>
        <taxon>Arthropoda</taxon>
        <taxon>Crustacea</taxon>
        <taxon>Multicrustacea</taxon>
        <taxon>Malacostraca</taxon>
        <taxon>Eumalacostraca</taxon>
        <taxon>Peracarida</taxon>
        <taxon>Isopoda</taxon>
        <taxon>Oniscidea</taxon>
        <taxon>Crinocheta</taxon>
        <taxon>Armadillidiidae</taxon>
        <taxon>Armadillidium</taxon>
    </lineage>
</organism>
<dbReference type="GO" id="GO:0000978">
    <property type="term" value="F:RNA polymerase II cis-regulatory region sequence-specific DNA binding"/>
    <property type="evidence" value="ECO:0007669"/>
    <property type="project" value="TreeGrafter"/>
</dbReference>
<feature type="region of interest" description="Disordered" evidence="9">
    <location>
        <begin position="34"/>
        <end position="68"/>
    </location>
</feature>
<feature type="domain" description="GATA-type" evidence="10">
    <location>
        <begin position="256"/>
        <end position="296"/>
    </location>
</feature>
<keyword evidence="4" id="KW-0862">Zinc</keyword>
<keyword evidence="7" id="KW-0539">Nucleus</keyword>
<dbReference type="GO" id="GO:0000122">
    <property type="term" value="P:negative regulation of transcription by RNA polymerase II"/>
    <property type="evidence" value="ECO:0007669"/>
    <property type="project" value="TreeGrafter"/>
</dbReference>
<gene>
    <name evidence="11" type="primary">pnr</name>
    <name evidence="11" type="ORF">Anas_02532</name>
</gene>
<evidence type="ECO:0000256" key="4">
    <source>
        <dbReference type="ARBA" id="ARBA00022833"/>
    </source>
</evidence>
<dbReference type="GO" id="GO:0045944">
    <property type="term" value="P:positive regulation of transcription by RNA polymerase II"/>
    <property type="evidence" value="ECO:0007669"/>
    <property type="project" value="TreeGrafter"/>
</dbReference>
<dbReference type="AlphaFoldDB" id="A0A5N5TJB3"/>
<dbReference type="GO" id="GO:0000981">
    <property type="term" value="F:DNA-binding transcription factor activity, RNA polymerase II-specific"/>
    <property type="evidence" value="ECO:0007669"/>
    <property type="project" value="TreeGrafter"/>
</dbReference>
<evidence type="ECO:0000256" key="9">
    <source>
        <dbReference type="SAM" id="MobiDB-lite"/>
    </source>
</evidence>
<dbReference type="Proteomes" id="UP000326759">
    <property type="component" value="Unassembled WGS sequence"/>
</dbReference>
<comment type="caution">
    <text evidence="11">The sequence shown here is derived from an EMBL/GenBank/DDBJ whole genome shotgun (WGS) entry which is preliminary data.</text>
</comment>
<reference evidence="11 12" key="1">
    <citation type="journal article" date="2019" name="PLoS Biol.">
        <title>Sex chromosomes control vertical transmission of feminizing Wolbachia symbionts in an isopod.</title>
        <authorList>
            <person name="Becking T."/>
            <person name="Chebbi M.A."/>
            <person name="Giraud I."/>
            <person name="Moumen B."/>
            <person name="Laverre T."/>
            <person name="Caubet Y."/>
            <person name="Peccoud J."/>
            <person name="Gilbert C."/>
            <person name="Cordaux R."/>
        </authorList>
    </citation>
    <scope>NUCLEOTIDE SEQUENCE [LARGE SCALE GENOMIC DNA]</scope>
    <source>
        <strain evidence="11">ANa2</strain>
        <tissue evidence="11">Whole body excluding digestive tract and cuticle</tissue>
    </source>
</reference>
<dbReference type="Pfam" id="PF00320">
    <property type="entry name" value="GATA"/>
    <property type="match status" value="1"/>
</dbReference>
<keyword evidence="3 8" id="KW-0863">Zinc-finger</keyword>
<evidence type="ECO:0000313" key="12">
    <source>
        <dbReference type="Proteomes" id="UP000326759"/>
    </source>
</evidence>
<evidence type="ECO:0000256" key="5">
    <source>
        <dbReference type="ARBA" id="ARBA00023015"/>
    </source>
</evidence>
<evidence type="ECO:0000256" key="2">
    <source>
        <dbReference type="ARBA" id="ARBA00022723"/>
    </source>
</evidence>
<accession>A0A5N5TJB3</accession>
<dbReference type="PRINTS" id="PR00619">
    <property type="entry name" value="GATAZNFINGER"/>
</dbReference>
<evidence type="ECO:0000256" key="8">
    <source>
        <dbReference type="PROSITE-ProRule" id="PRU00094"/>
    </source>
</evidence>
<evidence type="ECO:0000313" key="11">
    <source>
        <dbReference type="EMBL" id="KAB7505790.1"/>
    </source>
</evidence>
<dbReference type="SUPFAM" id="SSF57716">
    <property type="entry name" value="Glucocorticoid receptor-like (DNA-binding domain)"/>
    <property type="match status" value="1"/>
</dbReference>
<comment type="subcellular location">
    <subcellularLocation>
        <location evidence="1">Nucleus</location>
    </subcellularLocation>
</comment>
<dbReference type="PROSITE" id="PS50114">
    <property type="entry name" value="GATA_ZN_FINGER_2"/>
    <property type="match status" value="1"/>
</dbReference>
<proteinExistence type="predicted"/>
<dbReference type="InterPro" id="IPR000679">
    <property type="entry name" value="Znf_GATA"/>
</dbReference>
<dbReference type="PANTHER" id="PTHR10071">
    <property type="entry name" value="TRANSCRIPTION FACTOR GATA FAMILY MEMBER"/>
    <property type="match status" value="1"/>
</dbReference>
<dbReference type="CDD" id="cd00202">
    <property type="entry name" value="ZnF_GATA"/>
    <property type="match status" value="1"/>
</dbReference>
<dbReference type="GO" id="GO:0005634">
    <property type="term" value="C:nucleus"/>
    <property type="evidence" value="ECO:0007669"/>
    <property type="project" value="UniProtKB-SubCell"/>
</dbReference>
<evidence type="ECO:0000256" key="1">
    <source>
        <dbReference type="ARBA" id="ARBA00004123"/>
    </source>
</evidence>
<keyword evidence="12" id="KW-1185">Reference proteome</keyword>
<protein>
    <submittedName>
        <fullName evidence="11">GATA-binding factor A</fullName>
    </submittedName>
</protein>
<evidence type="ECO:0000259" key="10">
    <source>
        <dbReference type="PROSITE" id="PS50114"/>
    </source>
</evidence>
<evidence type="ECO:0000256" key="6">
    <source>
        <dbReference type="ARBA" id="ARBA00023163"/>
    </source>
</evidence>
<dbReference type="PROSITE" id="PS00344">
    <property type="entry name" value="GATA_ZN_FINGER_1"/>
    <property type="match status" value="1"/>
</dbReference>
<name>A0A5N5TJB3_9CRUS</name>
<keyword evidence="6" id="KW-0804">Transcription</keyword>
<dbReference type="OrthoDB" id="515401at2759"/>
<keyword evidence="5" id="KW-0805">Transcription regulation</keyword>
<dbReference type="InterPro" id="IPR013088">
    <property type="entry name" value="Znf_NHR/GATA"/>
</dbReference>